<dbReference type="BioCyc" id="FSP457404-HMP:GTSQ-2546-MONOMER"/>
<evidence type="ECO:0000313" key="1">
    <source>
        <dbReference type="EMBL" id="EHO79781.1"/>
    </source>
</evidence>
<dbReference type="Pfam" id="PF10711">
    <property type="entry name" value="DUF2513"/>
    <property type="match status" value="1"/>
</dbReference>
<dbReference type="Proteomes" id="UP000003233">
    <property type="component" value="Unassembled WGS sequence"/>
</dbReference>
<sequence length="114" mass="13320">MRLNPDCIRDILISFNDKIDLSIPYIVKEINCKDICDNYSSKELCYHVKQCLYNNFLTGTEKGNCIEIKTISPLGHDFLSYFYNEKDWIEINKIADKVGSHSLEVLKQISILRR</sequence>
<protein>
    <submittedName>
        <fullName evidence="1">Uncharacterized protein</fullName>
    </submittedName>
</protein>
<reference evidence="1 2" key="1">
    <citation type="submission" date="2012-07" db="EMBL/GenBank/DDBJ databases">
        <title>The Genome Sequence of Fusobacterium ulcerans 12_1B.</title>
        <authorList>
            <consortium name="The Broad Institute Genome Sequencing Platform"/>
            <person name="Earl A."/>
            <person name="Ward D."/>
            <person name="Feldgarden M."/>
            <person name="Gevers D."/>
            <person name="Strauss J."/>
            <person name="Ambrose C.E."/>
            <person name="Allen-Vercoe E."/>
            <person name="Walker B."/>
            <person name="Young S.K."/>
            <person name="Zeng Q."/>
            <person name="Gargeya S."/>
            <person name="Fitzgerald M."/>
            <person name="Haas B."/>
            <person name="Abouelleil A."/>
            <person name="Alvarado L."/>
            <person name="Arachchi H.M."/>
            <person name="Berlin A.M."/>
            <person name="Chapman S.B."/>
            <person name="Goldberg J."/>
            <person name="Griggs A."/>
            <person name="Gujja S."/>
            <person name="Hansen M."/>
            <person name="Howarth C."/>
            <person name="Imamovic A."/>
            <person name="Larimer J."/>
            <person name="McCowen C."/>
            <person name="Montmayeur A."/>
            <person name="Murphy C."/>
            <person name="Neiman D."/>
            <person name="Pearson M."/>
            <person name="Priest M."/>
            <person name="Roberts A."/>
            <person name="Saif S."/>
            <person name="Shea T."/>
            <person name="Sisk P."/>
            <person name="Sykes S."/>
            <person name="Wortman J."/>
            <person name="Nusbaum C."/>
            <person name="Birren B."/>
        </authorList>
    </citation>
    <scope>NUCLEOTIDE SEQUENCE [LARGE SCALE GENOMIC DNA]</scope>
    <source>
        <strain evidence="1 2">12_1B</strain>
    </source>
</reference>
<gene>
    <name evidence="1" type="ORF">HMPREF0402_02520</name>
</gene>
<dbReference type="PATRIC" id="fig|457404.5.peg.2631"/>
<dbReference type="AlphaFoldDB" id="H1PVS7"/>
<accession>H1PVS7</accession>
<keyword evidence="2" id="KW-1185">Reference proteome</keyword>
<dbReference type="InterPro" id="IPR019650">
    <property type="entry name" value="DUF2513"/>
</dbReference>
<dbReference type="RefSeq" id="WP_008698250.1">
    <property type="nucleotide sequence ID" value="NZ_KE161009.1"/>
</dbReference>
<comment type="caution">
    <text evidence="1">The sequence shown here is derived from an EMBL/GenBank/DDBJ whole genome shotgun (WGS) entry which is preliminary data.</text>
</comment>
<evidence type="ECO:0000313" key="2">
    <source>
        <dbReference type="Proteomes" id="UP000003233"/>
    </source>
</evidence>
<proteinExistence type="predicted"/>
<organism evidence="1 2">
    <name type="scientific">Fusobacterium ulcerans 12-1B</name>
    <dbReference type="NCBI Taxonomy" id="457404"/>
    <lineage>
        <taxon>Bacteria</taxon>
        <taxon>Fusobacteriati</taxon>
        <taxon>Fusobacteriota</taxon>
        <taxon>Fusobacteriia</taxon>
        <taxon>Fusobacteriales</taxon>
        <taxon>Fusobacteriaceae</taxon>
        <taxon>Fusobacterium</taxon>
    </lineage>
</organism>
<name>H1PVS7_9FUSO</name>
<dbReference type="EMBL" id="AGWJ02000023">
    <property type="protein sequence ID" value="EHO79781.1"/>
    <property type="molecule type" value="Genomic_DNA"/>
</dbReference>
<dbReference type="HOGENOM" id="CLU_139712_0_1_0"/>